<comment type="caution">
    <text evidence="1">The sequence shown here is derived from an EMBL/GenBank/DDBJ whole genome shotgun (WGS) entry which is preliminary data.</text>
</comment>
<organism evidence="1 2">
    <name type="scientific">Mycteria americana</name>
    <name type="common">Wood stork</name>
    <dbReference type="NCBI Taxonomy" id="33587"/>
    <lineage>
        <taxon>Eukaryota</taxon>
        <taxon>Metazoa</taxon>
        <taxon>Chordata</taxon>
        <taxon>Craniata</taxon>
        <taxon>Vertebrata</taxon>
        <taxon>Euteleostomi</taxon>
        <taxon>Archelosauria</taxon>
        <taxon>Archosauria</taxon>
        <taxon>Dinosauria</taxon>
        <taxon>Saurischia</taxon>
        <taxon>Theropoda</taxon>
        <taxon>Coelurosauria</taxon>
        <taxon>Aves</taxon>
        <taxon>Neognathae</taxon>
        <taxon>Neoaves</taxon>
        <taxon>Aequornithes</taxon>
        <taxon>Ciconiiformes</taxon>
        <taxon>Ciconiidae</taxon>
        <taxon>Mycteria</taxon>
    </lineage>
</organism>
<reference evidence="1 2" key="1">
    <citation type="journal article" date="2023" name="J. Hered.">
        <title>Chromosome-level genome of the wood stork (Mycteria americana) provides insight into avian chromosome evolution.</title>
        <authorList>
            <person name="Flamio R. Jr."/>
            <person name="Ramstad K.M."/>
        </authorList>
    </citation>
    <scope>NUCLEOTIDE SEQUENCE [LARGE SCALE GENOMIC DNA]</scope>
    <source>
        <strain evidence="1">JAX WOST 10</strain>
    </source>
</reference>
<name>A0AAN7N1A8_MYCAM</name>
<proteinExistence type="predicted"/>
<evidence type="ECO:0000313" key="1">
    <source>
        <dbReference type="EMBL" id="KAK4807232.1"/>
    </source>
</evidence>
<evidence type="ECO:0000313" key="2">
    <source>
        <dbReference type="Proteomes" id="UP001333110"/>
    </source>
</evidence>
<gene>
    <name evidence="1" type="ORF">QYF61_024352</name>
</gene>
<dbReference type="AlphaFoldDB" id="A0AAN7N1A8"/>
<dbReference type="Proteomes" id="UP001333110">
    <property type="component" value="Unassembled WGS sequence"/>
</dbReference>
<dbReference type="EMBL" id="JAUNZN010000032">
    <property type="protein sequence ID" value="KAK4807232.1"/>
    <property type="molecule type" value="Genomic_DNA"/>
</dbReference>
<sequence length="213" mass="23745">MNCSIVGPSHRLQFFKNCSSMGPFHGVQSFRNGLLQHGSPAGSQVLPGARSGVGSPRAAVWISAPRGTNSIADGLSFGRRRVHFGAVWNWLYLTWGQLLVSSQRSHPCGFPRPATKNPCHRREGLGGDLINVYKHLKGGCKEDGARLFLVVPSDGTRGNGHKQKHRRFCLNIRKHFFTVKVTEHWNRLPREAVESPSLEIFKSHLYMVLGNRL</sequence>
<protein>
    <submittedName>
        <fullName evidence="1">Uncharacterized protein</fullName>
    </submittedName>
</protein>
<keyword evidence="2" id="KW-1185">Reference proteome</keyword>
<accession>A0AAN7N1A8</accession>